<dbReference type="SUPFAM" id="SSF52402">
    <property type="entry name" value="Adenine nucleotide alpha hydrolases-like"/>
    <property type="match status" value="1"/>
</dbReference>
<reference evidence="3 4" key="1">
    <citation type="submission" date="2019-06" db="EMBL/GenBank/DDBJ databases">
        <title>Metagenome assembled Genome of Spiribacter salinus SL48-SHIP from the microbial mat of Salt Lake 48 (Novosibirsk region, Russia).</title>
        <authorList>
            <person name="Shipova A."/>
            <person name="Rozanov A.S."/>
            <person name="Bryanskaya A.V."/>
            <person name="Peltek S.E."/>
        </authorList>
    </citation>
    <scope>NUCLEOTIDE SEQUENCE [LARGE SCALE GENOMIC DNA]</scope>
    <source>
        <strain evidence="3">SL48-SHIP-2</strain>
    </source>
</reference>
<evidence type="ECO:0000256" key="1">
    <source>
        <dbReference type="ARBA" id="ARBA00008791"/>
    </source>
</evidence>
<dbReference type="PANTHER" id="PTHR46268:SF6">
    <property type="entry name" value="UNIVERSAL STRESS PROTEIN UP12"/>
    <property type="match status" value="1"/>
</dbReference>
<evidence type="ECO:0000259" key="2">
    <source>
        <dbReference type="Pfam" id="PF00582"/>
    </source>
</evidence>
<organism evidence="3 4">
    <name type="scientific">Spiribacter salinus</name>
    <dbReference type="NCBI Taxonomy" id="1335746"/>
    <lineage>
        <taxon>Bacteria</taxon>
        <taxon>Pseudomonadati</taxon>
        <taxon>Pseudomonadota</taxon>
        <taxon>Gammaproteobacteria</taxon>
        <taxon>Chromatiales</taxon>
        <taxon>Ectothiorhodospiraceae</taxon>
        <taxon>Spiribacter</taxon>
    </lineage>
</organism>
<dbReference type="Gene3D" id="3.40.50.620">
    <property type="entry name" value="HUPs"/>
    <property type="match status" value="1"/>
</dbReference>
<protein>
    <submittedName>
        <fullName evidence="3">Universal stress protein</fullName>
    </submittedName>
</protein>
<evidence type="ECO:0000313" key="4">
    <source>
        <dbReference type="Proteomes" id="UP000315400"/>
    </source>
</evidence>
<accession>A0A540VRV5</accession>
<comment type="similarity">
    <text evidence="1">Belongs to the universal stress protein A family.</text>
</comment>
<comment type="caution">
    <text evidence="3">The sequence shown here is derived from an EMBL/GenBank/DDBJ whole genome shotgun (WGS) entry which is preliminary data.</text>
</comment>
<feature type="domain" description="UspA" evidence="2">
    <location>
        <begin position="8"/>
        <end position="155"/>
    </location>
</feature>
<evidence type="ECO:0000313" key="3">
    <source>
        <dbReference type="EMBL" id="TQE99468.1"/>
    </source>
</evidence>
<dbReference type="STRING" id="1260251.SPISAL_03755"/>
<gene>
    <name evidence="3" type="ORF">FKY71_08435</name>
</gene>
<dbReference type="AlphaFoldDB" id="A0A540VRV5"/>
<dbReference type="PANTHER" id="PTHR46268">
    <property type="entry name" value="STRESS RESPONSE PROTEIN NHAX"/>
    <property type="match status" value="1"/>
</dbReference>
<name>A0A540VRV5_9GAMM</name>
<sequence>MSKRPAIILVPVDGSDGANESAAYAAGLAEALNVPLRLLFAFPRDPVDMFGVPTEAPQRDELEYFSPDAFARLRDRSARQAFDAARQAIGQSQNSVEETILAGSPAEAIVEHAGQTTDPMIVIGSRGLSGFKEILLGSVSQRVLHRAGCPVTVVR</sequence>
<dbReference type="EMBL" id="VIFK01000059">
    <property type="protein sequence ID" value="TQE99468.1"/>
    <property type="molecule type" value="Genomic_DNA"/>
</dbReference>
<dbReference type="Pfam" id="PF00582">
    <property type="entry name" value="Usp"/>
    <property type="match status" value="1"/>
</dbReference>
<dbReference type="InterPro" id="IPR006016">
    <property type="entry name" value="UspA"/>
</dbReference>
<dbReference type="PRINTS" id="PR01438">
    <property type="entry name" value="UNVRSLSTRESS"/>
</dbReference>
<proteinExistence type="inferred from homology"/>
<dbReference type="InterPro" id="IPR006015">
    <property type="entry name" value="Universal_stress_UspA"/>
</dbReference>
<dbReference type="InterPro" id="IPR014729">
    <property type="entry name" value="Rossmann-like_a/b/a_fold"/>
</dbReference>
<dbReference type="CDD" id="cd00293">
    <property type="entry name" value="USP-like"/>
    <property type="match status" value="1"/>
</dbReference>
<dbReference type="Proteomes" id="UP000315400">
    <property type="component" value="Unassembled WGS sequence"/>
</dbReference>